<evidence type="ECO:0000256" key="10">
    <source>
        <dbReference type="ARBA" id="ARBA00022967"/>
    </source>
</evidence>
<protein>
    <recommendedName>
        <fullName evidence="5 18">NADH-ubiquinone oxidoreductase chain 2</fullName>
        <ecNumber evidence="4 18">7.1.1.2</ecNumber>
    </recommendedName>
</protein>
<evidence type="ECO:0000259" key="19">
    <source>
        <dbReference type="Pfam" id="PF00361"/>
    </source>
</evidence>
<feature type="transmembrane region" description="Helical" evidence="18">
    <location>
        <begin position="225"/>
        <end position="246"/>
    </location>
</feature>
<evidence type="ECO:0000256" key="18">
    <source>
        <dbReference type="RuleBase" id="RU003403"/>
    </source>
</evidence>
<dbReference type="GO" id="GO:0005743">
    <property type="term" value="C:mitochondrial inner membrane"/>
    <property type="evidence" value="ECO:0007669"/>
    <property type="project" value="UniProtKB-SubCell"/>
</dbReference>
<comment type="similarity">
    <text evidence="3 18">Belongs to the complex I subunit 2 family.</text>
</comment>
<gene>
    <name evidence="20" type="primary">nad2</name>
</gene>
<evidence type="ECO:0000256" key="14">
    <source>
        <dbReference type="ARBA" id="ARBA00023075"/>
    </source>
</evidence>
<evidence type="ECO:0000256" key="4">
    <source>
        <dbReference type="ARBA" id="ARBA00012944"/>
    </source>
</evidence>
<dbReference type="GO" id="GO:0008137">
    <property type="term" value="F:NADH dehydrogenase (ubiquinone) activity"/>
    <property type="evidence" value="ECO:0007669"/>
    <property type="project" value="UniProtKB-EC"/>
</dbReference>
<evidence type="ECO:0000256" key="16">
    <source>
        <dbReference type="ARBA" id="ARBA00023136"/>
    </source>
</evidence>
<dbReference type="InterPro" id="IPR003917">
    <property type="entry name" value="NADH_UbQ_OxRdtase_chain2"/>
</dbReference>
<keyword evidence="14 18" id="KW-0830">Ubiquinone</keyword>
<feature type="transmembrane region" description="Helical" evidence="18">
    <location>
        <begin position="267"/>
        <end position="295"/>
    </location>
</feature>
<dbReference type="AlphaFoldDB" id="A0A891GZZ0"/>
<keyword evidence="6" id="KW-0813">Transport</keyword>
<evidence type="ECO:0000256" key="13">
    <source>
        <dbReference type="ARBA" id="ARBA00023027"/>
    </source>
</evidence>
<comment type="function">
    <text evidence="18">Core subunit of the mitochondrial membrane respiratory chain NADH dehydrogenase (Complex I) which catalyzes electron transfer from NADH through the respiratory chain, using ubiquinone as an electron acceptor. Essential for the catalytic activity and assembly of complex I.</text>
</comment>
<dbReference type="PANTHER" id="PTHR46552:SF1">
    <property type="entry name" value="NADH-UBIQUINONE OXIDOREDUCTASE CHAIN 2"/>
    <property type="match status" value="1"/>
</dbReference>
<dbReference type="InterPro" id="IPR001750">
    <property type="entry name" value="ND/Mrp_TM"/>
</dbReference>
<keyword evidence="16 18" id="KW-0472">Membrane</keyword>
<keyword evidence="10 18" id="KW-1278">Translocase</keyword>
<evidence type="ECO:0000256" key="11">
    <source>
        <dbReference type="ARBA" id="ARBA00022982"/>
    </source>
</evidence>
<comment type="function">
    <text evidence="1">Core subunit of the mitochondrial membrane respiratory chain NADH dehydrogenase (Complex I) that is believed to belong to the minimal assembly required for catalysis. Complex I functions in the transfer of electrons from NADH to the respiratory chain. The immediate electron acceptor for the enzyme is believed to be ubiquinone.</text>
</comment>
<feature type="transmembrane region" description="Helical" evidence="18">
    <location>
        <begin position="179"/>
        <end position="205"/>
    </location>
</feature>
<feature type="transmembrane region" description="Helical" evidence="18">
    <location>
        <begin position="83"/>
        <end position="106"/>
    </location>
</feature>
<comment type="catalytic activity">
    <reaction evidence="17 18">
        <text>a ubiquinone + NADH + 5 H(+)(in) = a ubiquinol + NAD(+) + 4 H(+)(out)</text>
        <dbReference type="Rhea" id="RHEA:29091"/>
        <dbReference type="Rhea" id="RHEA-COMP:9565"/>
        <dbReference type="Rhea" id="RHEA-COMP:9566"/>
        <dbReference type="ChEBI" id="CHEBI:15378"/>
        <dbReference type="ChEBI" id="CHEBI:16389"/>
        <dbReference type="ChEBI" id="CHEBI:17976"/>
        <dbReference type="ChEBI" id="CHEBI:57540"/>
        <dbReference type="ChEBI" id="CHEBI:57945"/>
        <dbReference type="EC" id="7.1.1.2"/>
    </reaction>
</comment>
<sequence>MSFPVSYIIFFFTLILGTIISISSPSLFGAWVGLELNMMSFIPLITIKMNSYYSESALKYFLIQALSSALFISSSLLSFTFLLISFILIFLALLLKLGSAPFHFWFPQVMEGLNWPQVFILSTIQKLAPMILLSYLMINNTLIKITLISSMASALFGALGGLNTMYLRKMIAFSSINHLSWMLIAISLSDIFWMFYFLIYSLILLSITSSLFSMQAFTLSSIAQLGTYSTFNSLLMSSTFLSLGGLPPFTGFIPKWFMIQIMMNMNLFVPLAILILSSLLTLYFYLRVVIMFIILSNPVMNFYLKYDSRSHNYSLPLKMFFNFLGVLLPVYLFLI</sequence>
<keyword evidence="13 18" id="KW-0520">NAD</keyword>
<dbReference type="InterPro" id="IPR050175">
    <property type="entry name" value="Complex_I_Subunit_2"/>
</dbReference>
<evidence type="ECO:0000256" key="5">
    <source>
        <dbReference type="ARBA" id="ARBA00021008"/>
    </source>
</evidence>
<feature type="domain" description="NADH:quinone oxidoreductase/Mrp antiporter transmembrane" evidence="19">
    <location>
        <begin position="24"/>
        <end position="281"/>
    </location>
</feature>
<dbReference type="EC" id="7.1.1.2" evidence="4 18"/>
<evidence type="ECO:0000256" key="1">
    <source>
        <dbReference type="ARBA" id="ARBA00003257"/>
    </source>
</evidence>
<keyword evidence="11 18" id="KW-0249">Electron transport</keyword>
<name>A0A891GZZ0_9EUCA</name>
<feature type="transmembrane region" description="Helical" evidence="18">
    <location>
        <begin position="118"/>
        <end position="138"/>
    </location>
</feature>
<evidence type="ECO:0000256" key="6">
    <source>
        <dbReference type="ARBA" id="ARBA00022448"/>
    </source>
</evidence>
<dbReference type="EMBL" id="MW165226">
    <property type="protein sequence ID" value="QRK27410.1"/>
    <property type="molecule type" value="Genomic_DNA"/>
</dbReference>
<dbReference type="GO" id="GO:0006120">
    <property type="term" value="P:mitochondrial electron transport, NADH to ubiquinone"/>
    <property type="evidence" value="ECO:0007669"/>
    <property type="project" value="InterPro"/>
</dbReference>
<feature type="transmembrane region" description="Helical" evidence="18">
    <location>
        <begin position="57"/>
        <end position="77"/>
    </location>
</feature>
<dbReference type="PRINTS" id="PR01436">
    <property type="entry name" value="NADHDHGNASE2"/>
</dbReference>
<geneLocation type="mitochondrion" evidence="20"/>
<evidence type="ECO:0000256" key="15">
    <source>
        <dbReference type="ARBA" id="ARBA00023128"/>
    </source>
</evidence>
<dbReference type="Pfam" id="PF00361">
    <property type="entry name" value="Proton_antipo_M"/>
    <property type="match status" value="1"/>
</dbReference>
<keyword evidence="12 18" id="KW-1133">Transmembrane helix</keyword>
<evidence type="ECO:0000256" key="9">
    <source>
        <dbReference type="ARBA" id="ARBA00022792"/>
    </source>
</evidence>
<evidence type="ECO:0000256" key="8">
    <source>
        <dbReference type="ARBA" id="ARBA00022692"/>
    </source>
</evidence>
<keyword evidence="15 18" id="KW-0496">Mitochondrion</keyword>
<keyword evidence="8 18" id="KW-0812">Transmembrane</keyword>
<evidence type="ECO:0000256" key="7">
    <source>
        <dbReference type="ARBA" id="ARBA00022660"/>
    </source>
</evidence>
<evidence type="ECO:0000256" key="2">
    <source>
        <dbReference type="ARBA" id="ARBA00004448"/>
    </source>
</evidence>
<evidence type="ECO:0000313" key="20">
    <source>
        <dbReference type="EMBL" id="QRK27410.1"/>
    </source>
</evidence>
<dbReference type="PANTHER" id="PTHR46552">
    <property type="entry name" value="NADH-UBIQUINONE OXIDOREDUCTASE CHAIN 2"/>
    <property type="match status" value="1"/>
</dbReference>
<keyword evidence="7 18" id="KW-0679">Respiratory chain</keyword>
<feature type="transmembrane region" description="Helical" evidence="18">
    <location>
        <begin position="144"/>
        <end position="167"/>
    </location>
</feature>
<accession>A0A891GZZ0</accession>
<proteinExistence type="inferred from homology"/>
<evidence type="ECO:0000256" key="12">
    <source>
        <dbReference type="ARBA" id="ARBA00022989"/>
    </source>
</evidence>
<feature type="transmembrane region" description="Helical" evidence="18">
    <location>
        <begin position="315"/>
        <end position="334"/>
    </location>
</feature>
<evidence type="ECO:0000256" key="3">
    <source>
        <dbReference type="ARBA" id="ARBA00007012"/>
    </source>
</evidence>
<evidence type="ECO:0000256" key="17">
    <source>
        <dbReference type="ARBA" id="ARBA00049551"/>
    </source>
</evidence>
<keyword evidence="9 18" id="KW-0999">Mitochondrion inner membrane</keyword>
<comment type="subcellular location">
    <subcellularLocation>
        <location evidence="2 18">Mitochondrion inner membrane</location>
        <topology evidence="2 18">Multi-pass membrane protein</topology>
    </subcellularLocation>
</comment>
<feature type="transmembrane region" description="Helical" evidence="18">
    <location>
        <begin position="5"/>
        <end position="22"/>
    </location>
</feature>
<organism evidence="20">
    <name type="scientific">Scopimera intermedia</name>
    <dbReference type="NCBI Taxonomy" id="664711"/>
    <lineage>
        <taxon>Eukaryota</taxon>
        <taxon>Metazoa</taxon>
        <taxon>Ecdysozoa</taxon>
        <taxon>Arthropoda</taxon>
        <taxon>Crustacea</taxon>
        <taxon>Multicrustacea</taxon>
        <taxon>Malacostraca</taxon>
        <taxon>Eumalacostraca</taxon>
        <taxon>Eucarida</taxon>
        <taxon>Decapoda</taxon>
        <taxon>Pleocyemata</taxon>
        <taxon>Brachyura</taxon>
        <taxon>Eubrachyura</taxon>
        <taxon>Ocypodoidea</taxon>
        <taxon>Dotillidae</taxon>
        <taxon>Scopimera</taxon>
    </lineage>
</organism>
<reference evidence="20" key="1">
    <citation type="journal article" date="2021" name="Int. J. Biol. Macromol.">
        <title>Insights into the evolution of Brachyura (Crustacea: Decapoda) from mitochondrial sequences and gene order rearrangements.</title>
        <authorList>
            <person name="Wang Q."/>
            <person name="Wang J."/>
            <person name="Wu Q."/>
            <person name="Xu X."/>
            <person name="Wang P."/>
            <person name="Wang Z."/>
        </authorList>
    </citation>
    <scope>NUCLEOTIDE SEQUENCE</scope>
</reference>